<dbReference type="AlphaFoldDB" id="A0A379GHP1"/>
<dbReference type="EMBL" id="UGTS01000006">
    <property type="protein sequence ID" value="SUC40391.1"/>
    <property type="molecule type" value="Genomic_DNA"/>
</dbReference>
<dbReference type="PANTHER" id="PTHR30451">
    <property type="entry name" value="OUTER MEMBRANE USHER PROTEIN"/>
    <property type="match status" value="1"/>
</dbReference>
<dbReference type="Pfam" id="PF00577">
    <property type="entry name" value="Usher"/>
    <property type="match status" value="1"/>
</dbReference>
<evidence type="ECO:0000313" key="2">
    <source>
        <dbReference type="Proteomes" id="UP000254191"/>
    </source>
</evidence>
<dbReference type="Proteomes" id="UP000254191">
    <property type="component" value="Unassembled WGS sequence"/>
</dbReference>
<proteinExistence type="predicted"/>
<dbReference type="GO" id="GO:0015473">
    <property type="term" value="F:fimbrial usher porin activity"/>
    <property type="evidence" value="ECO:0007669"/>
    <property type="project" value="InterPro"/>
</dbReference>
<reference evidence="1 2" key="1">
    <citation type="submission" date="2018-06" db="EMBL/GenBank/DDBJ databases">
        <authorList>
            <consortium name="Pathogen Informatics"/>
            <person name="Doyle S."/>
        </authorList>
    </citation>
    <scope>NUCLEOTIDE SEQUENCE [LARGE SCALE GENOMIC DNA]</scope>
    <source>
        <strain evidence="1 2">NCTC11938</strain>
    </source>
</reference>
<dbReference type="PANTHER" id="PTHR30451:SF21">
    <property type="entry name" value="FIMBRIAL USHER DOMAIN-CONTAINING PROTEIN YDET-RELATED"/>
    <property type="match status" value="1"/>
</dbReference>
<name>A0A379GHP1_PROMI</name>
<protein>
    <submittedName>
        <fullName evidence="1">Fimbrial outer membrane usher protein</fullName>
    </submittedName>
</protein>
<accession>A0A379GHP1</accession>
<dbReference type="Gene3D" id="2.60.40.3110">
    <property type="match status" value="1"/>
</dbReference>
<dbReference type="InterPro" id="IPR000015">
    <property type="entry name" value="Fimb_usher"/>
</dbReference>
<evidence type="ECO:0000313" key="1">
    <source>
        <dbReference type="EMBL" id="SUC40391.1"/>
    </source>
</evidence>
<sequence length="82" mass="8904">MLPDSMRGFAPTIKGIANSNAIVTVKQNGFVIYQISVPPGAFEIKDLYATSSSGNLDVTIKENNGKNYTICCTLFKCAYFTT</sequence>
<dbReference type="GO" id="GO:0009279">
    <property type="term" value="C:cell outer membrane"/>
    <property type="evidence" value="ECO:0007669"/>
    <property type="project" value="TreeGrafter"/>
</dbReference>
<dbReference type="GO" id="GO:0009297">
    <property type="term" value="P:pilus assembly"/>
    <property type="evidence" value="ECO:0007669"/>
    <property type="project" value="InterPro"/>
</dbReference>
<organism evidence="1 2">
    <name type="scientific">Proteus mirabilis</name>
    <dbReference type="NCBI Taxonomy" id="584"/>
    <lineage>
        <taxon>Bacteria</taxon>
        <taxon>Pseudomonadati</taxon>
        <taxon>Pseudomonadota</taxon>
        <taxon>Gammaproteobacteria</taxon>
        <taxon>Enterobacterales</taxon>
        <taxon>Morganellaceae</taxon>
        <taxon>Proteus</taxon>
    </lineage>
</organism>
<gene>
    <name evidence="1" type="primary">fimD_9</name>
    <name evidence="1" type="ORF">NCTC11938_04687</name>
</gene>